<comment type="caution">
    <text evidence="4">The sequence shown here is derived from an EMBL/GenBank/DDBJ whole genome shotgun (WGS) entry which is preliminary data.</text>
</comment>
<accession>A0ABQ2TE19</accession>
<feature type="domain" description="Carrier" evidence="3">
    <location>
        <begin position="10"/>
        <end position="86"/>
    </location>
</feature>
<dbReference type="EMBL" id="BMSZ01000013">
    <property type="protein sequence ID" value="GGS65713.1"/>
    <property type="molecule type" value="Genomic_DNA"/>
</dbReference>
<protein>
    <recommendedName>
        <fullName evidence="3">Carrier domain-containing protein</fullName>
    </recommendedName>
</protein>
<keyword evidence="2" id="KW-0597">Phosphoprotein</keyword>
<evidence type="ECO:0000313" key="5">
    <source>
        <dbReference type="Proteomes" id="UP000659767"/>
    </source>
</evidence>
<evidence type="ECO:0000256" key="2">
    <source>
        <dbReference type="ARBA" id="ARBA00022553"/>
    </source>
</evidence>
<name>A0ABQ2TE19_STRBA</name>
<organism evidence="4 5">
    <name type="scientific">Streptomyces badius</name>
    <dbReference type="NCBI Taxonomy" id="1941"/>
    <lineage>
        <taxon>Bacteria</taxon>
        <taxon>Bacillati</taxon>
        <taxon>Actinomycetota</taxon>
        <taxon>Actinomycetes</taxon>
        <taxon>Kitasatosporales</taxon>
        <taxon>Streptomycetaceae</taxon>
        <taxon>Streptomyces</taxon>
    </lineage>
</organism>
<proteinExistence type="predicted"/>
<sequence length="88" mass="9620">MTQEQGVMPTTRSEMQAVIRECWEQALGHADFGDDDAFLLIHGANSLTAVQVMVALSGRLGARLPVRLIMRHSTVRALADAVLEQEST</sequence>
<evidence type="ECO:0000259" key="3">
    <source>
        <dbReference type="PROSITE" id="PS50075"/>
    </source>
</evidence>
<keyword evidence="5" id="KW-1185">Reference proteome</keyword>
<evidence type="ECO:0000256" key="1">
    <source>
        <dbReference type="ARBA" id="ARBA00022450"/>
    </source>
</evidence>
<dbReference type="Proteomes" id="UP000659767">
    <property type="component" value="Unassembled WGS sequence"/>
</dbReference>
<dbReference type="InterPro" id="IPR020806">
    <property type="entry name" value="PKS_PP-bd"/>
</dbReference>
<dbReference type="InterPro" id="IPR009081">
    <property type="entry name" value="PP-bd_ACP"/>
</dbReference>
<evidence type="ECO:0000313" key="4">
    <source>
        <dbReference type="EMBL" id="GGS65713.1"/>
    </source>
</evidence>
<dbReference type="Pfam" id="PF00550">
    <property type="entry name" value="PP-binding"/>
    <property type="match status" value="1"/>
</dbReference>
<dbReference type="SUPFAM" id="SSF47336">
    <property type="entry name" value="ACP-like"/>
    <property type="match status" value="1"/>
</dbReference>
<dbReference type="Gene3D" id="1.10.1200.10">
    <property type="entry name" value="ACP-like"/>
    <property type="match status" value="1"/>
</dbReference>
<dbReference type="InterPro" id="IPR036736">
    <property type="entry name" value="ACP-like_sf"/>
</dbReference>
<dbReference type="SMART" id="SM00823">
    <property type="entry name" value="PKS_PP"/>
    <property type="match status" value="1"/>
</dbReference>
<reference evidence="5" key="1">
    <citation type="journal article" date="2019" name="Int. J. Syst. Evol. Microbiol.">
        <title>The Global Catalogue of Microorganisms (GCM) 10K type strain sequencing project: providing services to taxonomists for standard genome sequencing and annotation.</title>
        <authorList>
            <consortium name="The Broad Institute Genomics Platform"/>
            <consortium name="The Broad Institute Genome Sequencing Center for Infectious Disease"/>
            <person name="Wu L."/>
            <person name="Ma J."/>
        </authorList>
    </citation>
    <scope>NUCLEOTIDE SEQUENCE [LARGE SCALE GENOMIC DNA]</scope>
    <source>
        <strain evidence="5">JCM 4350</strain>
    </source>
</reference>
<gene>
    <name evidence="4" type="ORF">GCM10010253_45750</name>
</gene>
<dbReference type="PROSITE" id="PS50075">
    <property type="entry name" value="CARRIER"/>
    <property type="match status" value="1"/>
</dbReference>
<keyword evidence="1" id="KW-0596">Phosphopantetheine</keyword>